<accession>A0ABR3IQN2</accession>
<comment type="caution">
    <text evidence="7">The sequence shown here is derived from an EMBL/GenBank/DDBJ whole genome shotgun (WGS) entry which is preliminary data.</text>
</comment>
<evidence type="ECO:0000313" key="7">
    <source>
        <dbReference type="EMBL" id="KAL0945593.1"/>
    </source>
</evidence>
<dbReference type="InterPro" id="IPR015659">
    <property type="entry name" value="Proline_oxidase"/>
</dbReference>
<evidence type="ECO:0000256" key="5">
    <source>
        <dbReference type="RuleBase" id="RU364054"/>
    </source>
</evidence>
<protein>
    <recommendedName>
        <fullName evidence="2 5">Proline dehydrogenase</fullName>
        <ecNumber evidence="2 5">1.5.5.2</ecNumber>
    </recommendedName>
</protein>
<keyword evidence="3 5" id="KW-0560">Oxidoreductase</keyword>
<keyword evidence="8" id="KW-1185">Reference proteome</keyword>
<dbReference type="InterPro" id="IPR029041">
    <property type="entry name" value="FAD-linked_oxidoreductase-like"/>
</dbReference>
<dbReference type="Proteomes" id="UP001556367">
    <property type="component" value="Unassembled WGS sequence"/>
</dbReference>
<evidence type="ECO:0000256" key="4">
    <source>
        <dbReference type="ARBA" id="ARBA00023062"/>
    </source>
</evidence>
<dbReference type="SUPFAM" id="SSF51730">
    <property type="entry name" value="FAD-linked oxidoreductase"/>
    <property type="match status" value="2"/>
</dbReference>
<keyword evidence="5" id="KW-0285">Flavoprotein</keyword>
<evidence type="ECO:0000256" key="1">
    <source>
        <dbReference type="ARBA" id="ARBA00005869"/>
    </source>
</evidence>
<evidence type="ECO:0000256" key="2">
    <source>
        <dbReference type="ARBA" id="ARBA00012695"/>
    </source>
</evidence>
<evidence type="ECO:0000256" key="3">
    <source>
        <dbReference type="ARBA" id="ARBA00023002"/>
    </source>
</evidence>
<organism evidence="7 8">
    <name type="scientific">Hohenbuehelia grisea</name>
    <dbReference type="NCBI Taxonomy" id="104357"/>
    <lineage>
        <taxon>Eukaryota</taxon>
        <taxon>Fungi</taxon>
        <taxon>Dikarya</taxon>
        <taxon>Basidiomycota</taxon>
        <taxon>Agaricomycotina</taxon>
        <taxon>Agaricomycetes</taxon>
        <taxon>Agaricomycetidae</taxon>
        <taxon>Agaricales</taxon>
        <taxon>Pleurotineae</taxon>
        <taxon>Pleurotaceae</taxon>
        <taxon>Hohenbuehelia</taxon>
    </lineage>
</organism>
<dbReference type="PANTHER" id="PTHR13914:SF0">
    <property type="entry name" value="PROLINE DEHYDROGENASE 1, MITOCHONDRIAL"/>
    <property type="match status" value="1"/>
</dbReference>
<proteinExistence type="inferred from homology"/>
<dbReference type="PANTHER" id="PTHR13914">
    <property type="entry name" value="PROLINE OXIDASE"/>
    <property type="match status" value="1"/>
</dbReference>
<dbReference type="EMBL" id="JASNQZ010000017">
    <property type="protein sequence ID" value="KAL0945593.1"/>
    <property type="molecule type" value="Genomic_DNA"/>
</dbReference>
<comment type="catalytic activity">
    <reaction evidence="5">
        <text>L-proline + a quinone = (S)-1-pyrroline-5-carboxylate + a quinol + H(+)</text>
        <dbReference type="Rhea" id="RHEA:23784"/>
        <dbReference type="ChEBI" id="CHEBI:15378"/>
        <dbReference type="ChEBI" id="CHEBI:17388"/>
        <dbReference type="ChEBI" id="CHEBI:24646"/>
        <dbReference type="ChEBI" id="CHEBI:60039"/>
        <dbReference type="ChEBI" id="CHEBI:132124"/>
        <dbReference type="EC" id="1.5.5.2"/>
    </reaction>
</comment>
<reference evidence="8" key="1">
    <citation type="submission" date="2024-06" db="EMBL/GenBank/DDBJ databases">
        <title>Multi-omics analyses provide insights into the biosynthesis of the anticancer antibiotic pleurotin in Hohenbuehelia grisea.</title>
        <authorList>
            <person name="Weaver J.A."/>
            <person name="Alberti F."/>
        </authorList>
    </citation>
    <scope>NUCLEOTIDE SEQUENCE [LARGE SCALE GENOMIC DNA]</scope>
    <source>
        <strain evidence="8">T-177</strain>
    </source>
</reference>
<comment type="similarity">
    <text evidence="1 5">Belongs to the proline oxidase family.</text>
</comment>
<feature type="domain" description="Proline dehydrogenase" evidence="6">
    <location>
        <begin position="546"/>
        <end position="652"/>
    </location>
</feature>
<gene>
    <name evidence="7" type="ORF">HGRIS_014752</name>
</gene>
<dbReference type="EC" id="1.5.5.2" evidence="2 5"/>
<keyword evidence="4 5" id="KW-0642">Proline metabolism</keyword>
<dbReference type="Gene3D" id="3.20.20.220">
    <property type="match status" value="1"/>
</dbReference>
<name>A0ABR3IQN2_9AGAR</name>
<comment type="cofactor">
    <cofactor evidence="5">
        <name>FAD</name>
        <dbReference type="ChEBI" id="CHEBI:57692"/>
    </cofactor>
</comment>
<keyword evidence="5" id="KW-0274">FAD</keyword>
<evidence type="ECO:0000259" key="6">
    <source>
        <dbReference type="Pfam" id="PF01619"/>
    </source>
</evidence>
<comment type="function">
    <text evidence="5">Converts proline to delta-1-pyrroline-5-carboxylate.</text>
</comment>
<evidence type="ECO:0000313" key="8">
    <source>
        <dbReference type="Proteomes" id="UP001556367"/>
    </source>
</evidence>
<sequence>MQDPPQEIRAAGELNGLMLSLISSPLSTTTSHPQLHAYSSHGRQLLLATVRRPINGTPKSGRFFGTSSRPNGYRALRSGSAVAATVGALMAAGVYDDADASGVADGQAPVPETSQSIGALIRAYFVYAMCSIPALVDASPKILEVSMAVPGLKQVTEAVVRATFFEQFVGGDTAEGTLPLLVRLRAANKGALFAYSVEVDEAEASGGAKLEKAGVHKQIVEEMLHCIDVAADFEDDIARAKGYSLGRKTWVAVKMTALLPDAQSLINLSSYIINHRPPPRVPIPFPGCPETTDLSVLHKSTEQASIGTLSSADITALRDLHDDLVRICARARDRGVRIIIDAEYSWYQPAIDALTLALMREFNKLPESNRKASTATPVQPLVYGTFQAYLRRTPAHLEQAIQDAKRHHYALGAKLVRGAYHPHEVAAFSASASNAHSLSISPDDHPPVWERKEDTDACYNTCVKMLIDAVAADLGGGHAVVPDKVDVVPVSPEQARSWISSAAAWRPVWPASWSWPGAETSRTVVQLDDADTSSLAATRRAPRTLPTIGVLFGTHNWASCRLIFDELVSRGLAVREGATPIDESGDYIVRVGEDVTERVTIGQLYGMSNALTDHLVARTRSASPLIIKYVPYGALSEVMPYLSRRAIENKSVLGDGGAADERRRAGSEIWKRLFGS</sequence>
<dbReference type="Pfam" id="PF01619">
    <property type="entry name" value="Pro_dh"/>
    <property type="match status" value="2"/>
</dbReference>
<feature type="domain" description="Proline dehydrogenase" evidence="6">
    <location>
        <begin position="219"/>
        <end position="469"/>
    </location>
</feature>
<dbReference type="InterPro" id="IPR002872">
    <property type="entry name" value="Proline_DH_dom"/>
</dbReference>